<proteinExistence type="predicted"/>
<keyword evidence="1" id="KW-0812">Transmembrane</keyword>
<evidence type="ECO:0000256" key="1">
    <source>
        <dbReference type="SAM" id="Phobius"/>
    </source>
</evidence>
<evidence type="ECO:0000313" key="2">
    <source>
        <dbReference type="EMBL" id="KAE8325399.1"/>
    </source>
</evidence>
<keyword evidence="1" id="KW-0472">Membrane</keyword>
<gene>
    <name evidence="2" type="ORF">BDV39DRAFT_178722</name>
</gene>
<protein>
    <submittedName>
        <fullName evidence="2">Uncharacterized protein</fullName>
    </submittedName>
</protein>
<sequence>MIQWWNTGQSGLWTKIGSNWKPSILVCEPIIDTRSGLCMSLLSLAFLLGLVSVSSLIHSW</sequence>
<dbReference type="Proteomes" id="UP000325945">
    <property type="component" value="Unassembled WGS sequence"/>
</dbReference>
<keyword evidence="1" id="KW-1133">Transmembrane helix</keyword>
<reference evidence="3" key="1">
    <citation type="submission" date="2019-04" db="EMBL/GenBank/DDBJ databases">
        <title>Friends and foes A comparative genomics studyof 23 Aspergillus species from section Flavi.</title>
        <authorList>
            <consortium name="DOE Joint Genome Institute"/>
            <person name="Kjaerbolling I."/>
            <person name="Vesth T."/>
            <person name="Frisvad J.C."/>
            <person name="Nybo J.L."/>
            <person name="Theobald S."/>
            <person name="Kildgaard S."/>
            <person name="Isbrandt T."/>
            <person name="Kuo A."/>
            <person name="Sato A."/>
            <person name="Lyhne E.K."/>
            <person name="Kogle M.E."/>
            <person name="Wiebenga A."/>
            <person name="Kun R.S."/>
            <person name="Lubbers R.J."/>
            <person name="Makela M.R."/>
            <person name="Barry K."/>
            <person name="Chovatia M."/>
            <person name="Clum A."/>
            <person name="Daum C."/>
            <person name="Haridas S."/>
            <person name="He G."/>
            <person name="LaButti K."/>
            <person name="Lipzen A."/>
            <person name="Mondo S."/>
            <person name="Riley R."/>
            <person name="Salamov A."/>
            <person name="Simmons B.A."/>
            <person name="Magnuson J.K."/>
            <person name="Henrissat B."/>
            <person name="Mortensen U.H."/>
            <person name="Larsen T.O."/>
            <person name="Devries R.P."/>
            <person name="Grigoriev I.V."/>
            <person name="Machida M."/>
            <person name="Baker S.E."/>
            <person name="Andersen M.R."/>
        </authorList>
    </citation>
    <scope>NUCLEOTIDE SEQUENCE [LARGE SCALE GENOMIC DNA]</scope>
    <source>
        <strain evidence="3">CBS 130017</strain>
    </source>
</reference>
<dbReference type="AlphaFoldDB" id="A0A5N6WZR6"/>
<accession>A0A5N6WZR6</accession>
<dbReference type="EMBL" id="ML741808">
    <property type="protein sequence ID" value="KAE8325399.1"/>
    <property type="molecule type" value="Genomic_DNA"/>
</dbReference>
<organism evidence="2 3">
    <name type="scientific">Aspergillus sergii</name>
    <dbReference type="NCBI Taxonomy" id="1034303"/>
    <lineage>
        <taxon>Eukaryota</taxon>
        <taxon>Fungi</taxon>
        <taxon>Dikarya</taxon>
        <taxon>Ascomycota</taxon>
        <taxon>Pezizomycotina</taxon>
        <taxon>Eurotiomycetes</taxon>
        <taxon>Eurotiomycetidae</taxon>
        <taxon>Eurotiales</taxon>
        <taxon>Aspergillaceae</taxon>
        <taxon>Aspergillus</taxon>
        <taxon>Aspergillus subgen. Circumdati</taxon>
    </lineage>
</organism>
<evidence type="ECO:0000313" key="3">
    <source>
        <dbReference type="Proteomes" id="UP000325945"/>
    </source>
</evidence>
<feature type="transmembrane region" description="Helical" evidence="1">
    <location>
        <begin position="37"/>
        <end position="57"/>
    </location>
</feature>
<keyword evidence="3" id="KW-1185">Reference proteome</keyword>
<name>A0A5N6WZR6_9EURO</name>